<evidence type="ECO:0000313" key="1">
    <source>
        <dbReference type="EMBL" id="KAF8819298.1"/>
    </source>
</evidence>
<feature type="non-terminal residue" evidence="1">
    <location>
        <position position="300"/>
    </location>
</feature>
<protein>
    <submittedName>
        <fullName evidence="1">Uncharacterized protein</fullName>
    </submittedName>
</protein>
<keyword evidence="2" id="KW-1185">Reference proteome</keyword>
<accession>A0ABQ7J5N3</accession>
<evidence type="ECO:0000313" key="2">
    <source>
        <dbReference type="Proteomes" id="UP000823046"/>
    </source>
</evidence>
<dbReference type="EMBL" id="JADAQX010000834">
    <property type="protein sequence ID" value="KAF8819298.1"/>
    <property type="molecule type" value="Genomic_DNA"/>
</dbReference>
<comment type="caution">
    <text evidence="1">The sequence shown here is derived from an EMBL/GenBank/DDBJ whole genome shotgun (WGS) entry which is preliminary data.</text>
</comment>
<gene>
    <name evidence="1" type="ORF">IE077_001210</name>
</gene>
<reference evidence="1 2" key="1">
    <citation type="journal article" date="2020" name="bioRxiv">
        <title>Metabolic contributions of an alphaproteobacterial endosymbiont in the apicomplexan Cardiosporidium cionae.</title>
        <authorList>
            <person name="Hunter E.S."/>
            <person name="Paight C.J."/>
            <person name="Lane C.E."/>
        </authorList>
    </citation>
    <scope>NUCLEOTIDE SEQUENCE [LARGE SCALE GENOMIC DNA]</scope>
    <source>
        <strain evidence="1">ESH_2018</strain>
    </source>
</reference>
<sequence>MPDELKLRFQDVRVRVDFARQTLEGAVSLQVQYTFSSSLTSPQSYFLPLQVPSQHVDHLTAVYIDSQPIKWKYHSQTKKLAGLVPDSTAPLITWDLALKCLREVNQETIILLEIPSSLAEKVALVSSKKFKKRRKKEDERLKFVVRIDVLFKLKELIPQESPLFFMQQHLRKPDGDVHYFHSLQMNSQVDTKLAWFPTVPQSGYPSSRCNWKCIYEVPLGYTAVGPGNLIERRLSSCGKFESFHFDIRGNFGKLYPHEICIFVGKFVSLSGNRGVEFPITAETLSQTMDTQAYSDKQGDE</sequence>
<proteinExistence type="predicted"/>
<name>A0ABQ7J5N3_9APIC</name>
<dbReference type="Proteomes" id="UP000823046">
    <property type="component" value="Unassembled WGS sequence"/>
</dbReference>
<organism evidence="1 2">
    <name type="scientific">Cardiosporidium cionae</name>
    <dbReference type="NCBI Taxonomy" id="476202"/>
    <lineage>
        <taxon>Eukaryota</taxon>
        <taxon>Sar</taxon>
        <taxon>Alveolata</taxon>
        <taxon>Apicomplexa</taxon>
        <taxon>Aconoidasida</taxon>
        <taxon>Nephromycida</taxon>
        <taxon>Cardiosporidium</taxon>
    </lineage>
</organism>